<keyword evidence="2" id="KW-1185">Reference proteome</keyword>
<organism evidence="1 2">
    <name type="scientific">Forsythia ovata</name>
    <dbReference type="NCBI Taxonomy" id="205694"/>
    <lineage>
        <taxon>Eukaryota</taxon>
        <taxon>Viridiplantae</taxon>
        <taxon>Streptophyta</taxon>
        <taxon>Embryophyta</taxon>
        <taxon>Tracheophyta</taxon>
        <taxon>Spermatophyta</taxon>
        <taxon>Magnoliopsida</taxon>
        <taxon>eudicotyledons</taxon>
        <taxon>Gunneridae</taxon>
        <taxon>Pentapetalae</taxon>
        <taxon>asterids</taxon>
        <taxon>lamiids</taxon>
        <taxon>Lamiales</taxon>
        <taxon>Oleaceae</taxon>
        <taxon>Forsythieae</taxon>
        <taxon>Forsythia</taxon>
    </lineage>
</organism>
<dbReference type="AlphaFoldDB" id="A0ABD1SJX1"/>
<sequence length="275" mass="31630">MMYKSVEFIEVELDPSSSSQSDSHEASTEVINAEIKKLEKAIHRIVVRRSAPDWFPFLPRHSYWVPPSNSNGIMRHPQSLIEVVENLTTVAETNQGTPLDFLTEDETMSFSSARRWPSSTYFIEVQEVIQARCHFTQVEVDGKLLNMEDEAYVKKWAVDINQFACESLKLNHPETQFGGSLFEKLPKIWNCLVEFLKTCTIEGLNAEDEKLIDQAIESIRDPQILINNIQLFESGACNLNLRTINVGRYGFVDSCEVRYRSQLEDQVRAIYRKSE</sequence>
<dbReference type="PANTHER" id="PTHR33972:SF26">
    <property type="match status" value="1"/>
</dbReference>
<dbReference type="Proteomes" id="UP001604277">
    <property type="component" value="Unassembled WGS sequence"/>
</dbReference>
<dbReference type="InterPro" id="IPR029063">
    <property type="entry name" value="SAM-dependent_MTases_sf"/>
</dbReference>
<accession>A0ABD1SJX1</accession>
<proteinExistence type="predicted"/>
<dbReference type="PANTHER" id="PTHR33972">
    <property type="entry name" value="EXPRESSED PROTEIN"/>
    <property type="match status" value="1"/>
</dbReference>
<dbReference type="EMBL" id="JBFOLJ010000010">
    <property type="protein sequence ID" value="KAL2501017.1"/>
    <property type="molecule type" value="Genomic_DNA"/>
</dbReference>
<protein>
    <submittedName>
        <fullName evidence="1">Uncharacterized protein</fullName>
    </submittedName>
</protein>
<name>A0ABD1SJX1_9LAMI</name>
<reference evidence="2" key="1">
    <citation type="submission" date="2024-07" db="EMBL/GenBank/DDBJ databases">
        <title>Two chromosome-level genome assemblies of Korean endemic species Abeliophyllum distichum and Forsythia ovata (Oleaceae).</title>
        <authorList>
            <person name="Jang H."/>
        </authorList>
    </citation>
    <scope>NUCLEOTIDE SEQUENCE [LARGE SCALE GENOMIC DNA]</scope>
</reference>
<comment type="caution">
    <text evidence="1">The sequence shown here is derived from an EMBL/GenBank/DDBJ whole genome shotgun (WGS) entry which is preliminary data.</text>
</comment>
<dbReference type="Gene3D" id="3.40.50.150">
    <property type="entry name" value="Vaccinia Virus protein VP39"/>
    <property type="match status" value="1"/>
</dbReference>
<evidence type="ECO:0000313" key="1">
    <source>
        <dbReference type="EMBL" id="KAL2501017.1"/>
    </source>
</evidence>
<gene>
    <name evidence="1" type="ORF">Fot_34865</name>
</gene>
<evidence type="ECO:0000313" key="2">
    <source>
        <dbReference type="Proteomes" id="UP001604277"/>
    </source>
</evidence>